<accession>X0X3K2</accession>
<keyword evidence="1" id="KW-1133">Transmembrane helix</keyword>
<feature type="transmembrane region" description="Helical" evidence="1">
    <location>
        <begin position="12"/>
        <end position="34"/>
    </location>
</feature>
<feature type="non-terminal residue" evidence="2">
    <location>
        <position position="50"/>
    </location>
</feature>
<keyword evidence="1" id="KW-0472">Membrane</keyword>
<organism evidence="2">
    <name type="scientific">marine sediment metagenome</name>
    <dbReference type="NCBI Taxonomy" id="412755"/>
    <lineage>
        <taxon>unclassified sequences</taxon>
        <taxon>metagenomes</taxon>
        <taxon>ecological metagenomes</taxon>
    </lineage>
</organism>
<name>X0X3K2_9ZZZZ</name>
<reference evidence="2" key="1">
    <citation type="journal article" date="2014" name="Front. Microbiol.">
        <title>High frequency of phylogenetically diverse reductive dehalogenase-homologous genes in deep subseafloor sedimentary metagenomes.</title>
        <authorList>
            <person name="Kawai M."/>
            <person name="Futagami T."/>
            <person name="Toyoda A."/>
            <person name="Takaki Y."/>
            <person name="Nishi S."/>
            <person name="Hori S."/>
            <person name="Arai W."/>
            <person name="Tsubouchi T."/>
            <person name="Morono Y."/>
            <person name="Uchiyama I."/>
            <person name="Ito T."/>
            <person name="Fujiyama A."/>
            <person name="Inagaki F."/>
            <person name="Takami H."/>
        </authorList>
    </citation>
    <scope>NUCLEOTIDE SEQUENCE</scope>
    <source>
        <strain evidence="2">Expedition CK06-06</strain>
    </source>
</reference>
<comment type="caution">
    <text evidence="2">The sequence shown here is derived from an EMBL/GenBank/DDBJ whole genome shotgun (WGS) entry which is preliminary data.</text>
</comment>
<keyword evidence="1" id="KW-0812">Transmembrane</keyword>
<gene>
    <name evidence="2" type="ORF">S01H1_56573</name>
</gene>
<protein>
    <submittedName>
        <fullName evidence="2">Uncharacterized protein</fullName>
    </submittedName>
</protein>
<dbReference type="AlphaFoldDB" id="X0X3K2"/>
<proteinExistence type="predicted"/>
<evidence type="ECO:0000256" key="1">
    <source>
        <dbReference type="SAM" id="Phobius"/>
    </source>
</evidence>
<evidence type="ECO:0000313" key="2">
    <source>
        <dbReference type="EMBL" id="GAG19576.1"/>
    </source>
</evidence>
<sequence length="50" mass="5337">MARRWLKIGAGIASAVVSAIGLFILLQTNFGFVITDLTGNFTCSGTYEDP</sequence>
<dbReference type="EMBL" id="BARS01036846">
    <property type="protein sequence ID" value="GAG19576.1"/>
    <property type="molecule type" value="Genomic_DNA"/>
</dbReference>